<evidence type="ECO:0000313" key="2">
    <source>
        <dbReference type="Proteomes" id="UP001165064"/>
    </source>
</evidence>
<name>A0ACB5T381_AMBMO</name>
<keyword evidence="2" id="KW-1185">Reference proteome</keyword>
<gene>
    <name evidence="1" type="ORF">Amon02_000444400</name>
</gene>
<reference evidence="1" key="1">
    <citation type="submission" date="2023-04" db="EMBL/GenBank/DDBJ databases">
        <title>Ambrosiozyma monospora NBRC 10751.</title>
        <authorList>
            <person name="Ichikawa N."/>
            <person name="Sato H."/>
            <person name="Tonouchi N."/>
        </authorList>
    </citation>
    <scope>NUCLEOTIDE SEQUENCE</scope>
    <source>
        <strain evidence="1">NBRC 10751</strain>
    </source>
</reference>
<proteinExistence type="predicted"/>
<sequence length="180" mass="19359">MLLQTTFALIFSLAVGQVSADYAPKQTTCPANATFALSNEDHTGILRGNSHIAEAEYDWIQERDAKAKTSLVKFLNNLNMSDYPDGFDNYFNDSTPFSKIGLGFSGGGYRALLTGAGEFQALDSRSGSDGLSGLLDSSSYIASVSGGSLLLASLIFQNWSSVDDVISANEIWNMTSFPIR</sequence>
<protein>
    <submittedName>
        <fullName evidence="1">Unnamed protein product</fullName>
    </submittedName>
</protein>
<accession>A0ACB5T381</accession>
<comment type="caution">
    <text evidence="1">The sequence shown here is derived from an EMBL/GenBank/DDBJ whole genome shotgun (WGS) entry which is preliminary data.</text>
</comment>
<dbReference type="Proteomes" id="UP001165064">
    <property type="component" value="Unassembled WGS sequence"/>
</dbReference>
<dbReference type="EMBL" id="BSXS01003047">
    <property type="protein sequence ID" value="GME80397.1"/>
    <property type="molecule type" value="Genomic_DNA"/>
</dbReference>
<organism evidence="1 2">
    <name type="scientific">Ambrosiozyma monospora</name>
    <name type="common">Yeast</name>
    <name type="synonym">Endomycopsis monosporus</name>
    <dbReference type="NCBI Taxonomy" id="43982"/>
    <lineage>
        <taxon>Eukaryota</taxon>
        <taxon>Fungi</taxon>
        <taxon>Dikarya</taxon>
        <taxon>Ascomycota</taxon>
        <taxon>Saccharomycotina</taxon>
        <taxon>Pichiomycetes</taxon>
        <taxon>Pichiales</taxon>
        <taxon>Pichiaceae</taxon>
        <taxon>Ambrosiozyma</taxon>
    </lineage>
</organism>
<evidence type="ECO:0000313" key="1">
    <source>
        <dbReference type="EMBL" id="GME80397.1"/>
    </source>
</evidence>